<dbReference type="Proteomes" id="UP000450000">
    <property type="component" value="Unassembled WGS sequence"/>
</dbReference>
<proteinExistence type="predicted"/>
<evidence type="ECO:0000313" key="1">
    <source>
        <dbReference type="EMBL" id="MQS16430.1"/>
    </source>
</evidence>
<keyword evidence="2" id="KW-1185">Reference proteome</keyword>
<protein>
    <submittedName>
        <fullName evidence="1">Acyl-CoA dehydrogenase family protein</fullName>
    </submittedName>
</protein>
<accession>A0A6N7KY16</accession>
<comment type="caution">
    <text evidence="1">The sequence shown here is derived from an EMBL/GenBank/DDBJ whole genome shotgun (WGS) entry which is preliminary data.</text>
</comment>
<name>A0A6N7KY16_9ACTN</name>
<dbReference type="OrthoDB" id="5203085at2"/>
<reference evidence="1 2" key="1">
    <citation type="submission" date="2019-09" db="EMBL/GenBank/DDBJ databases">
        <title>Genome Sequences of Streptomyces kaniharaensis ATCC 21070.</title>
        <authorList>
            <person name="Zhu W."/>
            <person name="De Crecy-Lagard V."/>
            <person name="Richards N.G."/>
        </authorList>
    </citation>
    <scope>NUCLEOTIDE SEQUENCE [LARGE SCALE GENOMIC DNA]</scope>
    <source>
        <strain evidence="1 2">SF-557</strain>
    </source>
</reference>
<dbReference type="AlphaFoldDB" id="A0A6N7KY16"/>
<evidence type="ECO:0000313" key="2">
    <source>
        <dbReference type="Proteomes" id="UP000450000"/>
    </source>
</evidence>
<organism evidence="1 2">
    <name type="scientific">Streptomyces kaniharaensis</name>
    <dbReference type="NCBI Taxonomy" id="212423"/>
    <lineage>
        <taxon>Bacteria</taxon>
        <taxon>Bacillati</taxon>
        <taxon>Actinomycetota</taxon>
        <taxon>Actinomycetes</taxon>
        <taxon>Kitasatosporales</taxon>
        <taxon>Streptomycetaceae</taxon>
        <taxon>Streptomyces</taxon>
    </lineage>
</organism>
<gene>
    <name evidence="1" type="ORF">F7Q99_30610</name>
</gene>
<sequence length="377" mass="41533">MSTSGISLQVAGDGDRFALHEAIWESARAFIGRYLAAPEYENARQYPRHAVEYAKEEGFWGVYGDELYWEFMAGPGAHVAHAWAHWLRLAFAVEWESLEELARRHRLTITSEPLMPSELLRGDGRHWLTARGTLWSADEKGLHQFVKHVAATELTADERAQHAEALRLCRCAPCSTLRPDEGVLTPLLGALESEDTAASAAWYLTRTQTASPEVLEALVRAGRFAMRELAPDLGPYARRLPDAWPMLTALLPDLRGGARALALHALAHTTRDDADRALLVRELCSALLGSDAAAQASAELLGWVSEGAPEVTEELAAVLDRDVAEELRHNVVLALVNLHLPAARPSRSIRTRLAGEARRDTEAGRLAQWMLAVLPTT</sequence>
<dbReference type="InterPro" id="IPR016024">
    <property type="entry name" value="ARM-type_fold"/>
</dbReference>
<dbReference type="RefSeq" id="WP_153467241.1">
    <property type="nucleotide sequence ID" value="NZ_WBOF01000002.1"/>
</dbReference>
<dbReference type="EMBL" id="WBOF01000002">
    <property type="protein sequence ID" value="MQS16430.1"/>
    <property type="molecule type" value="Genomic_DNA"/>
</dbReference>
<dbReference type="SUPFAM" id="SSF48371">
    <property type="entry name" value="ARM repeat"/>
    <property type="match status" value="1"/>
</dbReference>